<reference evidence="1" key="1">
    <citation type="journal article" date="2012" name="PLoS ONE">
        <title>Gene sets for utilization of primary and secondary nutrition supplies in the distal gut of endangered iberian lynx.</title>
        <authorList>
            <person name="Alcaide M."/>
            <person name="Messina E."/>
            <person name="Richter M."/>
            <person name="Bargiela R."/>
            <person name="Peplies J."/>
            <person name="Huws S.A."/>
            <person name="Newbold C.J."/>
            <person name="Golyshin P.N."/>
            <person name="Simon M.A."/>
            <person name="Lopez G."/>
            <person name="Yakimov M.M."/>
            <person name="Ferrer M."/>
        </authorList>
    </citation>
    <scope>NUCLEOTIDE SEQUENCE</scope>
</reference>
<protein>
    <submittedName>
        <fullName evidence="1">Uncharacterized protein</fullName>
    </submittedName>
</protein>
<gene>
    <name evidence="1" type="ORF">EVA_19397</name>
</gene>
<accession>J9FDL6</accession>
<comment type="caution">
    <text evidence="1">The sequence shown here is derived from an EMBL/GenBank/DDBJ whole genome shotgun (WGS) entry which is preliminary data.</text>
</comment>
<organism evidence="1">
    <name type="scientific">gut metagenome</name>
    <dbReference type="NCBI Taxonomy" id="749906"/>
    <lineage>
        <taxon>unclassified sequences</taxon>
        <taxon>metagenomes</taxon>
        <taxon>organismal metagenomes</taxon>
    </lineage>
</organism>
<dbReference type="AlphaFoldDB" id="J9FDL6"/>
<evidence type="ECO:0000313" key="1">
    <source>
        <dbReference type="EMBL" id="EJW92498.1"/>
    </source>
</evidence>
<proteinExistence type="predicted"/>
<sequence length="657" mass="73253">MQSQAHSEAMDMKRWAADVYNHLGDLGYPLSGLPKTTAFTKAYESVYHRDGTIREDVDLQCTAALRTAGLELDDLQDDQIEKPRARHYYKLRSFNDIFGHYTYRYNQQNTDEEGKDATTVRFVDSENDATIWRCTTQNGRYVFSTPQKTLHLGYVNSMEDSIQLDRGYTWGAFTLVRNDRYATSTMSKDGKYDFQTEYSTNPKSYRTNRDGFVSSDFQFIPVPFIEAIVPGQTQPDNVLPADGKPLTVEDTWKEVYAAKAQRLNNLSYSRSYTTTQWQPLYVPFALSYADWKDHWEVARIEAIRQVPANASGAGQKIEVTYRKIESGELQPNHPYLVRSLQTGNQTVSRTQAVFSPTNEQGIAFKDGATIYHLCGYYTESTDPKVADKASLLADGQFKALKESPNAQRTFRWTLHASDAQGTLQTLPQQIELVEASDRREVVGTLRINTEEGYGTIYTDVAYELPQAVTAYTVIEADETQGELTLQPAYEGGSVVPPHTPLVVKGERREYTLFAPASDAPAAVAPQGQNLLCGSATDGMTTGPSSSTEYYFYKLYYATDNLLHKRQLGFYWGAAGGAPFHNAGGKAYLALPVAQVKHSRGFLFPGHPMTGIETPVTIQPSKGAQGTYTLTGIKLSNQALKNLPAGIYIINGQKVVVK</sequence>
<dbReference type="EMBL" id="AMCI01007515">
    <property type="protein sequence ID" value="EJW92498.1"/>
    <property type="molecule type" value="Genomic_DNA"/>
</dbReference>
<name>J9FDL6_9ZZZZ</name>